<feature type="compositionally biased region" description="Basic residues" evidence="1">
    <location>
        <begin position="1"/>
        <end position="12"/>
    </location>
</feature>
<organism evidence="2 3">
    <name type="scientific">Cardiobacterium hominis</name>
    <dbReference type="NCBI Taxonomy" id="2718"/>
    <lineage>
        <taxon>Bacteria</taxon>
        <taxon>Pseudomonadati</taxon>
        <taxon>Pseudomonadota</taxon>
        <taxon>Gammaproteobacteria</taxon>
        <taxon>Cardiobacteriales</taxon>
        <taxon>Cardiobacteriaceae</taxon>
        <taxon>Cardiobacterium</taxon>
    </lineage>
</organism>
<protein>
    <submittedName>
        <fullName evidence="2">Uncharacterized protein</fullName>
    </submittedName>
</protein>
<accession>A0A1C3H415</accession>
<sequence length="39" mass="4642">MSCHKKPQRKWQTRYEHLTSLRTNRIPPKQKTPPKGGVK</sequence>
<dbReference type="Proteomes" id="UP000190837">
    <property type="component" value="Unassembled WGS sequence"/>
</dbReference>
<dbReference type="AlphaFoldDB" id="A0A1C3H415"/>
<reference evidence="3" key="1">
    <citation type="submission" date="2016-04" db="EMBL/GenBank/DDBJ databases">
        <authorList>
            <person name="Tagini F."/>
        </authorList>
    </citation>
    <scope>NUCLEOTIDE SEQUENCE [LARGE SCALE GENOMIC DNA]</scope>
    <source>
        <strain evidence="3">CHUV0807</strain>
    </source>
</reference>
<proteinExistence type="predicted"/>
<evidence type="ECO:0000313" key="2">
    <source>
        <dbReference type="EMBL" id="SAM63484.1"/>
    </source>
</evidence>
<gene>
    <name evidence="2" type="ORF">CHUV0807_1120</name>
</gene>
<evidence type="ECO:0000313" key="3">
    <source>
        <dbReference type="Proteomes" id="UP000190837"/>
    </source>
</evidence>
<feature type="region of interest" description="Disordered" evidence="1">
    <location>
        <begin position="1"/>
        <end position="39"/>
    </location>
</feature>
<dbReference type="EMBL" id="FKLO01000043">
    <property type="protein sequence ID" value="SAM63484.1"/>
    <property type="molecule type" value="Genomic_DNA"/>
</dbReference>
<name>A0A1C3H415_9GAMM</name>
<evidence type="ECO:0000256" key="1">
    <source>
        <dbReference type="SAM" id="MobiDB-lite"/>
    </source>
</evidence>